<name>A0ABP1CBC7_9GAMM</name>
<dbReference type="Pfam" id="PF04355">
    <property type="entry name" value="BamE"/>
    <property type="match status" value="1"/>
</dbReference>
<comment type="function">
    <text evidence="4">Part of the outer membrane protein assembly complex, which is involved in assembly and insertion of beta-barrel proteins into the outer membrane.</text>
</comment>
<keyword evidence="7" id="KW-1185">Reference proteome</keyword>
<evidence type="ECO:0000256" key="1">
    <source>
        <dbReference type="ARBA" id="ARBA00022729"/>
    </source>
</evidence>
<dbReference type="Proteomes" id="UP001497493">
    <property type="component" value="Chromosome"/>
</dbReference>
<sequence length="158" mass="17736">MAGLVLNRRNHSMPPYRTIITHLLALALGGCSLNWLPFVYRLDINQGNVVSQEMVDQLRPGMTKRQVAFILGAPLLQDPFHDNRWDYLYSSQPGGEPRVEKRITLVFQNDELAGLSGDFRPGSLPSVETTKDTTVTIPKIERQKTLWQKISSLFGGGD</sequence>
<comment type="subunit">
    <text evidence="4">Part of the Bam complex.</text>
</comment>
<dbReference type="InterPro" id="IPR007450">
    <property type="entry name" value="BamE_dom"/>
</dbReference>
<accession>A0ABP1CBC7</accession>
<evidence type="ECO:0000313" key="6">
    <source>
        <dbReference type="EMBL" id="CAL1241518.1"/>
    </source>
</evidence>
<reference evidence="6 7" key="1">
    <citation type="submission" date="2024-04" db="EMBL/GenBank/DDBJ databases">
        <authorList>
            <person name="Cremers G."/>
        </authorList>
    </citation>
    <scope>NUCLEOTIDE SEQUENCE [LARGE SCALE GENOMIC DNA]</scope>
    <source>
        <strain evidence="6">MeCH1-AG</strain>
    </source>
</reference>
<dbReference type="PANTHER" id="PTHR37482:SF1">
    <property type="entry name" value="OUTER MEMBRANE PROTEIN ASSEMBLY FACTOR BAME"/>
    <property type="match status" value="1"/>
</dbReference>
<dbReference type="InterPro" id="IPR026592">
    <property type="entry name" value="BamE"/>
</dbReference>
<dbReference type="InterPro" id="IPR037873">
    <property type="entry name" value="BamE-like"/>
</dbReference>
<keyword evidence="1 4" id="KW-0732">Signal</keyword>
<organism evidence="6 7">
    <name type="scientific">Candidatus Methylocalor cossyra</name>
    <dbReference type="NCBI Taxonomy" id="3108543"/>
    <lineage>
        <taxon>Bacteria</taxon>
        <taxon>Pseudomonadati</taxon>
        <taxon>Pseudomonadota</taxon>
        <taxon>Gammaproteobacteria</taxon>
        <taxon>Methylococcales</taxon>
        <taxon>Methylococcaceae</taxon>
        <taxon>Candidatus Methylocalor</taxon>
    </lineage>
</organism>
<keyword evidence="3 4" id="KW-0998">Cell outer membrane</keyword>
<dbReference type="HAMAP" id="MF_00925">
    <property type="entry name" value="OM_assembly_BamE"/>
    <property type="match status" value="1"/>
</dbReference>
<dbReference type="Gene3D" id="3.30.1450.10">
    <property type="match status" value="1"/>
</dbReference>
<dbReference type="PANTHER" id="PTHR37482">
    <property type="entry name" value="OUTER MEMBRANE PROTEIN ASSEMBLY FACTOR BAME"/>
    <property type="match status" value="1"/>
</dbReference>
<protein>
    <recommendedName>
        <fullName evidence="4">Outer membrane protein assembly factor BamE</fullName>
    </recommendedName>
</protein>
<gene>
    <name evidence="4 6" type="primary">bamE</name>
    <name evidence="6" type="ORF">MECH1_V1_2742</name>
</gene>
<evidence type="ECO:0000256" key="4">
    <source>
        <dbReference type="HAMAP-Rule" id="MF_00925"/>
    </source>
</evidence>
<comment type="similarity">
    <text evidence="4">Belongs to the BamE family.</text>
</comment>
<comment type="subcellular location">
    <subcellularLocation>
        <location evidence="4">Cell outer membrane</location>
    </subcellularLocation>
</comment>
<proteinExistence type="inferred from homology"/>
<evidence type="ECO:0000256" key="2">
    <source>
        <dbReference type="ARBA" id="ARBA00023136"/>
    </source>
</evidence>
<evidence type="ECO:0000259" key="5">
    <source>
        <dbReference type="Pfam" id="PF04355"/>
    </source>
</evidence>
<evidence type="ECO:0000313" key="7">
    <source>
        <dbReference type="Proteomes" id="UP001497493"/>
    </source>
</evidence>
<dbReference type="EMBL" id="OZ026884">
    <property type="protein sequence ID" value="CAL1241518.1"/>
    <property type="molecule type" value="Genomic_DNA"/>
</dbReference>
<evidence type="ECO:0000256" key="3">
    <source>
        <dbReference type="ARBA" id="ARBA00023237"/>
    </source>
</evidence>
<keyword evidence="2 4" id="KW-0472">Membrane</keyword>
<feature type="domain" description="Outer membrane protein assembly factor BamE" evidence="5">
    <location>
        <begin position="47"/>
        <end position="112"/>
    </location>
</feature>